<reference evidence="3 4" key="1">
    <citation type="submission" date="2019-04" db="EMBL/GenBank/DDBJ databases">
        <title>Sphingobacterium olei sp. nov., isolated from oil-contaminated soil.</title>
        <authorList>
            <person name="Liu B."/>
        </authorList>
    </citation>
    <scope>NUCLEOTIDE SEQUENCE [LARGE SCALE GENOMIC DNA]</scope>
    <source>
        <strain evidence="3 4">Y3L14</strain>
    </source>
</reference>
<feature type="signal peptide" evidence="2">
    <location>
        <begin position="1"/>
        <end position="27"/>
    </location>
</feature>
<keyword evidence="4" id="KW-1185">Reference proteome</keyword>
<dbReference type="EMBL" id="SUKA01000002">
    <property type="protein sequence ID" value="TJY67128.1"/>
    <property type="molecule type" value="Genomic_DNA"/>
</dbReference>
<evidence type="ECO:0000313" key="3">
    <source>
        <dbReference type="EMBL" id="TJY67128.1"/>
    </source>
</evidence>
<protein>
    <submittedName>
        <fullName evidence="3">Uncharacterized protein</fullName>
    </submittedName>
</protein>
<keyword evidence="2" id="KW-0732">Signal</keyword>
<dbReference type="Proteomes" id="UP000309872">
    <property type="component" value="Unassembled WGS sequence"/>
</dbReference>
<feature type="chain" id="PRO_5020963123" evidence="2">
    <location>
        <begin position="28"/>
        <end position="133"/>
    </location>
</feature>
<dbReference type="RefSeq" id="WP_136820476.1">
    <property type="nucleotide sequence ID" value="NZ_BMJX01000002.1"/>
</dbReference>
<organism evidence="3 4">
    <name type="scientific">Sphingobacterium alkalisoli</name>
    <dbReference type="NCBI Taxonomy" id="1874115"/>
    <lineage>
        <taxon>Bacteria</taxon>
        <taxon>Pseudomonadati</taxon>
        <taxon>Bacteroidota</taxon>
        <taxon>Sphingobacteriia</taxon>
        <taxon>Sphingobacteriales</taxon>
        <taxon>Sphingobacteriaceae</taxon>
        <taxon>Sphingobacterium</taxon>
    </lineage>
</organism>
<name>A0A4U0H632_9SPHI</name>
<evidence type="ECO:0000313" key="4">
    <source>
        <dbReference type="Proteomes" id="UP000309872"/>
    </source>
</evidence>
<sequence>MATSINKGLRALTFGLFMLGLVFTSQAGEIDPPKKEKKAATVVKSVAELDYVHWDFTGTDPLNPEHYERADQPANCQLGSQICQVQAPEDTDDPTGNTPDFSADAPGMSGTSVLSRINAAVSGSPNETATKKD</sequence>
<comment type="caution">
    <text evidence="3">The sequence shown here is derived from an EMBL/GenBank/DDBJ whole genome shotgun (WGS) entry which is preliminary data.</text>
</comment>
<evidence type="ECO:0000256" key="2">
    <source>
        <dbReference type="SAM" id="SignalP"/>
    </source>
</evidence>
<accession>A0A4U0H632</accession>
<dbReference type="AlphaFoldDB" id="A0A4U0H632"/>
<gene>
    <name evidence="3" type="ORF">FAZ19_09595</name>
</gene>
<evidence type="ECO:0000256" key="1">
    <source>
        <dbReference type="SAM" id="MobiDB-lite"/>
    </source>
</evidence>
<proteinExistence type="predicted"/>
<feature type="region of interest" description="Disordered" evidence="1">
    <location>
        <begin position="86"/>
        <end position="110"/>
    </location>
</feature>
<dbReference type="OrthoDB" id="714339at2"/>